<dbReference type="Pfam" id="PF12679">
    <property type="entry name" value="ABC2_membrane_2"/>
    <property type="match status" value="1"/>
</dbReference>
<keyword evidence="3" id="KW-1185">Reference proteome</keyword>
<accession>A0A494VU38</accession>
<gene>
    <name evidence="2" type="ORF">HYN43_020910</name>
</gene>
<feature type="transmembrane region" description="Helical" evidence="1">
    <location>
        <begin position="212"/>
        <end position="232"/>
    </location>
</feature>
<feature type="transmembrane region" description="Helical" evidence="1">
    <location>
        <begin position="180"/>
        <end position="200"/>
    </location>
</feature>
<dbReference type="EMBL" id="CP032869">
    <property type="protein sequence ID" value="AYL97601.1"/>
    <property type="molecule type" value="Genomic_DNA"/>
</dbReference>
<evidence type="ECO:0000313" key="3">
    <source>
        <dbReference type="Proteomes" id="UP000270046"/>
    </source>
</evidence>
<proteinExistence type="predicted"/>
<dbReference type="Proteomes" id="UP000270046">
    <property type="component" value="Chromosome"/>
</dbReference>
<dbReference type="GO" id="GO:0005886">
    <property type="term" value="C:plasma membrane"/>
    <property type="evidence" value="ECO:0007669"/>
    <property type="project" value="UniProtKB-SubCell"/>
</dbReference>
<feature type="transmembrane region" description="Helical" evidence="1">
    <location>
        <begin position="98"/>
        <end position="119"/>
    </location>
</feature>
<evidence type="ECO:0000256" key="1">
    <source>
        <dbReference type="SAM" id="Phobius"/>
    </source>
</evidence>
<keyword evidence="1" id="KW-0812">Transmembrane</keyword>
<name>A0A494VU38_9SPHI</name>
<dbReference type="PANTHER" id="PTHR43471:SF14">
    <property type="entry name" value="ABC-2 TYPE TRANSPORT SYSTEM PERMEASE PROTEIN"/>
    <property type="match status" value="1"/>
</dbReference>
<organism evidence="2 3">
    <name type="scientific">Mucilaginibacter celer</name>
    <dbReference type="NCBI Taxonomy" id="2305508"/>
    <lineage>
        <taxon>Bacteria</taxon>
        <taxon>Pseudomonadati</taxon>
        <taxon>Bacteroidota</taxon>
        <taxon>Sphingobacteriia</taxon>
        <taxon>Sphingobacteriales</taxon>
        <taxon>Sphingobacteriaceae</taxon>
        <taxon>Mucilaginibacter</taxon>
    </lineage>
</organism>
<reference evidence="2 3" key="1">
    <citation type="submission" date="2018-10" db="EMBL/GenBank/DDBJ databases">
        <title>Genome sequencing of Mucilaginibacter sp. HYN0043.</title>
        <authorList>
            <person name="Kim M."/>
            <person name="Yi H."/>
        </authorList>
    </citation>
    <scope>NUCLEOTIDE SEQUENCE [LARGE SCALE GENOMIC DNA]</scope>
    <source>
        <strain evidence="2 3">HYN0043</strain>
    </source>
</reference>
<dbReference type="OrthoDB" id="9795677at2"/>
<sequence length="340" mass="37750">MDLTIFTKDILKRKPEKVITKGQPERGAFAVILRKETTDHIRSWRFIVLVALIVLTFIAAIYTSLSNIKPTGAMLHNPDQNFLYLKLLTVTDNTIPPFHIFLSFLAPLLGIGLGFDAINSEKNNGTLIRLMAQPVYRDNLLLAKFSSALLIISSLFIVLALLMIGAGLILTGVRMEPDEVLRVTGFVFVTITYVAFWLALSMTLSIVFKQAATSAITCIGLWLFFTVFYQILVDVALRSLLPDAAQLTQEQAIAYNDVVLNILRISPNQLYTDAVTTLLMPSVRSLGPLTMEQMAGAIPSPLPFTQSLLVVWPQLSGLLASVTCCFGLAYFLFMRREIRS</sequence>
<feature type="transmembrane region" description="Helical" evidence="1">
    <location>
        <begin position="44"/>
        <end position="65"/>
    </location>
</feature>
<dbReference type="KEGG" id="muh:HYN43_020910"/>
<dbReference type="RefSeq" id="WP_119411166.1">
    <property type="nucleotide sequence ID" value="NZ_CP032869.1"/>
</dbReference>
<feature type="transmembrane region" description="Helical" evidence="1">
    <location>
        <begin position="311"/>
        <end position="333"/>
    </location>
</feature>
<dbReference type="PANTHER" id="PTHR43471">
    <property type="entry name" value="ABC TRANSPORTER PERMEASE"/>
    <property type="match status" value="1"/>
</dbReference>
<feature type="transmembrane region" description="Helical" evidence="1">
    <location>
        <begin position="140"/>
        <end position="168"/>
    </location>
</feature>
<protein>
    <submittedName>
        <fullName evidence="2">ABC transporter permease</fullName>
    </submittedName>
</protein>
<keyword evidence="1" id="KW-1133">Transmembrane helix</keyword>
<dbReference type="AlphaFoldDB" id="A0A494VU38"/>
<keyword evidence="1" id="KW-0472">Membrane</keyword>
<dbReference type="GO" id="GO:0140359">
    <property type="term" value="F:ABC-type transporter activity"/>
    <property type="evidence" value="ECO:0007669"/>
    <property type="project" value="InterPro"/>
</dbReference>
<evidence type="ECO:0000313" key="2">
    <source>
        <dbReference type="EMBL" id="AYL97601.1"/>
    </source>
</evidence>